<protein>
    <submittedName>
        <fullName evidence="1">Amino acid adenylation</fullName>
    </submittedName>
</protein>
<feature type="non-terminal residue" evidence="1">
    <location>
        <position position="34"/>
    </location>
</feature>
<dbReference type="EMBL" id="AEAH01004504">
    <property type="protein sequence ID" value="EGH36158.1"/>
    <property type="molecule type" value="Genomic_DNA"/>
</dbReference>
<gene>
    <name evidence="1" type="ORF">PSYJA_46676</name>
</gene>
<sequence>LNYRHSAVGSASERTAQAWQGIRALNSEERTNYP</sequence>
<dbReference type="AlphaFoldDB" id="F3G116"/>
<comment type="caution">
    <text evidence="1">The sequence shown here is derived from an EMBL/GenBank/DDBJ whole genome shotgun (WGS) entry which is preliminary data.</text>
</comment>
<reference evidence="1 2" key="1">
    <citation type="journal article" date="2011" name="PLoS Pathog.">
        <title>Dynamic evolution of pathogenicity revealed by sequencing and comparative genomics of 19 Pseudomonas syringae isolates.</title>
        <authorList>
            <person name="Baltrus D.A."/>
            <person name="Nishimura M.T."/>
            <person name="Romanchuk A."/>
            <person name="Chang J.H."/>
            <person name="Mukhtar M.S."/>
            <person name="Cherkis K."/>
            <person name="Roach J."/>
            <person name="Grant S.R."/>
            <person name="Jones C.D."/>
            <person name="Dangl J.L."/>
        </authorList>
    </citation>
    <scope>NUCLEOTIDE SEQUENCE [LARGE SCALE GENOMIC DNA]</scope>
    <source>
        <strain evidence="2">M301072PT</strain>
    </source>
</reference>
<accession>F3G116</accession>
<feature type="non-terminal residue" evidence="1">
    <location>
        <position position="1"/>
    </location>
</feature>
<dbReference type="HOGENOM" id="CLU_3378939_0_0_6"/>
<organism evidence="1 2">
    <name type="scientific">Pseudomonas syringae pv. japonica str. M301072</name>
    <dbReference type="NCBI Taxonomy" id="629262"/>
    <lineage>
        <taxon>Bacteria</taxon>
        <taxon>Pseudomonadati</taxon>
        <taxon>Pseudomonadota</taxon>
        <taxon>Gammaproteobacteria</taxon>
        <taxon>Pseudomonadales</taxon>
        <taxon>Pseudomonadaceae</taxon>
        <taxon>Pseudomonas</taxon>
        <taxon>Pseudomonas syringae</taxon>
    </lineage>
</organism>
<proteinExistence type="predicted"/>
<dbReference type="Proteomes" id="UP000004471">
    <property type="component" value="Unassembled WGS sequence"/>
</dbReference>
<name>F3G116_PSESX</name>
<evidence type="ECO:0000313" key="1">
    <source>
        <dbReference type="EMBL" id="EGH36158.1"/>
    </source>
</evidence>
<evidence type="ECO:0000313" key="2">
    <source>
        <dbReference type="Proteomes" id="UP000004471"/>
    </source>
</evidence>